<feature type="region of interest" description="Disordered" evidence="2">
    <location>
        <begin position="165"/>
        <end position="299"/>
    </location>
</feature>
<dbReference type="Proteomes" id="UP000503349">
    <property type="component" value="Chromosome 7"/>
</dbReference>
<evidence type="ECO:0000313" key="5">
    <source>
        <dbReference type="Proteomes" id="UP000503349"/>
    </source>
</evidence>
<keyword evidence="1" id="KW-0175">Coiled coil</keyword>
<reference evidence="4 5" key="1">
    <citation type="submission" date="2019-02" db="EMBL/GenBank/DDBJ databases">
        <title>Opniocepnalus argus genome.</title>
        <authorList>
            <person name="Zhou C."/>
            <person name="Xiao S."/>
        </authorList>
    </citation>
    <scope>NUCLEOTIDE SEQUENCE [LARGE SCALE GENOMIC DNA]</scope>
    <source>
        <strain evidence="4">OARG1902GOOAL</strain>
        <tissue evidence="4">Muscle</tissue>
    </source>
</reference>
<evidence type="ECO:0000256" key="1">
    <source>
        <dbReference type="SAM" id="Coils"/>
    </source>
</evidence>
<keyword evidence="5" id="KW-1185">Reference proteome</keyword>
<name>A0A6G1PNP8_CHAAH</name>
<feature type="compositionally biased region" description="Basic and acidic residues" evidence="2">
    <location>
        <begin position="222"/>
        <end position="275"/>
    </location>
</feature>
<evidence type="ECO:0000256" key="2">
    <source>
        <dbReference type="SAM" id="MobiDB-lite"/>
    </source>
</evidence>
<reference evidence="5" key="2">
    <citation type="submission" date="2019-02" db="EMBL/GenBank/DDBJ databases">
        <title>Opniocepnalus argus Var Kimnra genome.</title>
        <authorList>
            <person name="Zhou C."/>
            <person name="Xiao S."/>
        </authorList>
    </citation>
    <scope>NUCLEOTIDE SEQUENCE [LARGE SCALE GENOMIC DNA]</scope>
</reference>
<organism evidence="4 5">
    <name type="scientific">Channa argus</name>
    <name type="common">Northern snakehead</name>
    <name type="synonym">Ophicephalus argus</name>
    <dbReference type="NCBI Taxonomy" id="215402"/>
    <lineage>
        <taxon>Eukaryota</taxon>
        <taxon>Metazoa</taxon>
        <taxon>Chordata</taxon>
        <taxon>Craniata</taxon>
        <taxon>Vertebrata</taxon>
        <taxon>Euteleostomi</taxon>
        <taxon>Actinopterygii</taxon>
        <taxon>Neopterygii</taxon>
        <taxon>Teleostei</taxon>
        <taxon>Neoteleostei</taxon>
        <taxon>Acanthomorphata</taxon>
        <taxon>Anabantaria</taxon>
        <taxon>Anabantiformes</taxon>
        <taxon>Channoidei</taxon>
        <taxon>Channidae</taxon>
        <taxon>Channa</taxon>
    </lineage>
</organism>
<keyword evidence="3" id="KW-0812">Transmembrane</keyword>
<protein>
    <submittedName>
        <fullName evidence="4">Protein piccolo Aczonin Brain-derived HLMN protein Multidomain presynaptic cytomatrix protein</fullName>
    </submittedName>
</protein>
<evidence type="ECO:0000313" key="4">
    <source>
        <dbReference type="EMBL" id="KAF3691930.1"/>
    </source>
</evidence>
<sequence>MKVHLVVPAAIIVSVVLLGIVKIRKTELDKAAKRGRFHDIKLRVTYDVLREYGSEKSEMENLLDKLKSDEKALMDEVNMLQSKADKSKGEVDICQGSQKSARDELAIVDTEFSNLKAEKDKEIASWKTEVEALKQKLAVKSTVCNFLKKGSQAAGKLCGTEVIEEAPKQEAKPEGSKQHQLNAEAPKQGDPKGEAPKPGEPQEEAPKGDAPKPGEPQAEAPKPGEPKAEAPKPGEPKAEAPKPGEPKAEAPKPGEPKPGEPKPGEPKPGEPKPGEPKPGAPKPGAPKQGEPQQHEPKPE</sequence>
<keyword evidence="3" id="KW-1133">Transmembrane helix</keyword>
<dbReference type="AlphaFoldDB" id="A0A6G1PNP8"/>
<feature type="coiled-coil region" evidence="1">
    <location>
        <begin position="49"/>
        <end position="83"/>
    </location>
</feature>
<proteinExistence type="predicted"/>
<evidence type="ECO:0000256" key="3">
    <source>
        <dbReference type="SAM" id="Phobius"/>
    </source>
</evidence>
<gene>
    <name evidence="4" type="ORF">EXN66_Car007605</name>
</gene>
<keyword evidence="3" id="KW-0472">Membrane</keyword>
<feature type="compositionally biased region" description="Basic and acidic residues" evidence="2">
    <location>
        <begin position="187"/>
        <end position="197"/>
    </location>
</feature>
<dbReference type="EMBL" id="CM015718">
    <property type="protein sequence ID" value="KAF3691930.1"/>
    <property type="molecule type" value="Genomic_DNA"/>
</dbReference>
<feature type="compositionally biased region" description="Basic and acidic residues" evidence="2">
    <location>
        <begin position="165"/>
        <end position="177"/>
    </location>
</feature>
<accession>A0A6G1PNP8</accession>
<feature type="transmembrane region" description="Helical" evidence="3">
    <location>
        <begin position="6"/>
        <end position="24"/>
    </location>
</feature>